<evidence type="ECO:0000256" key="1">
    <source>
        <dbReference type="SAM" id="MobiDB-lite"/>
    </source>
</evidence>
<feature type="compositionally biased region" description="Low complexity" evidence="1">
    <location>
        <begin position="71"/>
        <end position="83"/>
    </location>
</feature>
<feature type="region of interest" description="Disordered" evidence="1">
    <location>
        <begin position="644"/>
        <end position="701"/>
    </location>
</feature>
<feature type="region of interest" description="Disordered" evidence="1">
    <location>
        <begin position="482"/>
        <end position="541"/>
    </location>
</feature>
<organism evidence="2 3">
    <name type="scientific">Aureobasidium pullulans</name>
    <name type="common">Black yeast</name>
    <name type="synonym">Pullularia pullulans</name>
    <dbReference type="NCBI Taxonomy" id="5580"/>
    <lineage>
        <taxon>Eukaryota</taxon>
        <taxon>Fungi</taxon>
        <taxon>Dikarya</taxon>
        <taxon>Ascomycota</taxon>
        <taxon>Pezizomycotina</taxon>
        <taxon>Dothideomycetes</taxon>
        <taxon>Dothideomycetidae</taxon>
        <taxon>Dothideales</taxon>
        <taxon>Saccotheciaceae</taxon>
        <taxon>Aureobasidium</taxon>
    </lineage>
</organism>
<feature type="compositionally biased region" description="Low complexity" evidence="1">
    <location>
        <begin position="866"/>
        <end position="880"/>
    </location>
</feature>
<accession>A0A4S8VCP6</accession>
<feature type="compositionally biased region" description="Basic and acidic residues" evidence="1">
    <location>
        <begin position="121"/>
        <end position="140"/>
    </location>
</feature>
<feature type="region of interest" description="Disordered" evidence="1">
    <location>
        <begin position="1"/>
        <end position="314"/>
    </location>
</feature>
<feature type="compositionally biased region" description="Polar residues" evidence="1">
    <location>
        <begin position="303"/>
        <end position="314"/>
    </location>
</feature>
<feature type="compositionally biased region" description="Polar residues" evidence="1">
    <location>
        <begin position="368"/>
        <end position="386"/>
    </location>
</feature>
<protein>
    <submittedName>
        <fullName evidence="2">Uncharacterized protein</fullName>
    </submittedName>
</protein>
<feature type="region of interest" description="Disordered" evidence="1">
    <location>
        <begin position="865"/>
        <end position="891"/>
    </location>
</feature>
<sequence>MVQTGADDLARPTSQPLHFNRMSPPRRPEPSVMRPKNATSGLGKSIFDRQPFREESDSDEERDPTSLFLNSDASARSSQRQQDINSQEPPRQTHSTSTQKPRVRFSHDSTSDRQTPNSERQASRHEQAHKYTHEQAHKYALEPSMILRVASTVNQNRREMPSKRRSQGDGQGRAQVEVKEQSRKRVRLLSPARPSSRVEARGQVIPSQVIQSREPNQVQTKQHGQGVPHGRSRNLQHHHEQTQSSPSGETRERGLPSQAIVSRERRRAQNDAVTEQMQDEAYPSEDGHERAYTSNPQHEDLRPSTSLDPLTQKPQGEYKKVENILGAVRPPRSHAPRRPLFQEDVDYPSDAQSFSPPVPSAVPASLVRQPSQQPHQSGLSRSNSTAALRPENYGDYTREELLNFNVTTLDQRVRRWLHPKPGPNGDGHEPFTWNDITEFLDMYHQGYILESVKSRQRMYAAKLAMGLEGSPVEEQHVPMAPMSPEAAQSLAESYEQDFEMSPSRPAPSTINSSRPAPSTIHSSRPAPPKTQASLSVKAPDAARLADRLEREKLSGQLKEKRLQQREEELLQRIRILEEESIANTLKLKDHEKDRKLKAEVEGKYHKLKEEAQTHKEKLKDEHTARTKAERELKQLHTEAHRLRLAQGASTRKGAKSENAGFVFPKDDSEDVDKTPSKRKSSKAKEHDGIEVRADGHPHTAGKTLPSAYIQSLYNHAKEADEEEEKHRPPPEIIQEADLTYFVYTVHRKQWALEEAEPSDEDNFVCGSYSYLNEANAQVTNEILRPHGNSGIAIDPLKPRSLHQGMGEFNMSWAQLDVPTGHVKVWCQRQLHTEFIGELPVFEARGLLCRTVFAVRQEITSISTAMPNSTSTSADNATATTPPLPAMSSTTEDPEIYTTFDLANLKASEKLFLLEHGSVESQSRRLDDIRNRQEADRVRKQALEDLEDHRELFDGEMVREGEGGGQERVRIWVVQKTVVGPRN</sequence>
<dbReference type="EMBL" id="QZAJ01000497">
    <property type="protein sequence ID" value="THW09367.1"/>
    <property type="molecule type" value="Genomic_DNA"/>
</dbReference>
<evidence type="ECO:0000313" key="2">
    <source>
        <dbReference type="EMBL" id="THW09367.1"/>
    </source>
</evidence>
<name>A0A4S8VCP6_AURPU</name>
<dbReference type="Proteomes" id="UP000308014">
    <property type="component" value="Unassembled WGS sequence"/>
</dbReference>
<gene>
    <name evidence="2" type="ORF">D6D24_08531</name>
</gene>
<evidence type="ECO:0000313" key="3">
    <source>
        <dbReference type="Proteomes" id="UP000308014"/>
    </source>
</evidence>
<feature type="region of interest" description="Disordered" evidence="1">
    <location>
        <begin position="347"/>
        <end position="388"/>
    </location>
</feature>
<feature type="compositionally biased region" description="Polar residues" evidence="1">
    <location>
        <begin position="84"/>
        <end position="100"/>
    </location>
</feature>
<feature type="compositionally biased region" description="Polar residues" evidence="1">
    <location>
        <begin position="506"/>
        <end position="522"/>
    </location>
</feature>
<proteinExistence type="predicted"/>
<feature type="compositionally biased region" description="Basic and acidic residues" evidence="1">
    <location>
        <begin position="46"/>
        <end position="55"/>
    </location>
</feature>
<feature type="compositionally biased region" description="Polar residues" evidence="1">
    <location>
        <begin position="205"/>
        <end position="223"/>
    </location>
</feature>
<feature type="compositionally biased region" description="Basic and acidic residues" evidence="1">
    <location>
        <begin position="285"/>
        <end position="302"/>
    </location>
</feature>
<reference evidence="2 3" key="1">
    <citation type="submission" date="2018-10" db="EMBL/GenBank/DDBJ databases">
        <title>Fifty Aureobasidium pullulans genomes reveal a recombining polyextremotolerant generalist.</title>
        <authorList>
            <person name="Gostincar C."/>
            <person name="Turk M."/>
            <person name="Zajc J."/>
            <person name="Gunde-Cimerman N."/>
        </authorList>
    </citation>
    <scope>NUCLEOTIDE SEQUENCE [LARGE SCALE GENOMIC DNA]</scope>
    <source>
        <strain evidence="2 3">EXF-11318</strain>
    </source>
</reference>
<dbReference type="AlphaFoldDB" id="A0A4S8VCP6"/>
<comment type="caution">
    <text evidence="2">The sequence shown here is derived from an EMBL/GenBank/DDBJ whole genome shotgun (WGS) entry which is preliminary data.</text>
</comment>
<feature type="compositionally biased region" description="Basic and acidic residues" evidence="1">
    <location>
        <begin position="682"/>
        <end position="697"/>
    </location>
</feature>